<feature type="domain" description="HMA" evidence="4">
    <location>
        <begin position="17"/>
        <end position="80"/>
    </location>
</feature>
<dbReference type="GO" id="GO:0046872">
    <property type="term" value="F:metal ion binding"/>
    <property type="evidence" value="ECO:0007669"/>
    <property type="project" value="UniProtKB-KW"/>
</dbReference>
<protein>
    <recommendedName>
        <fullName evidence="4">HMA domain-containing protein</fullName>
    </recommendedName>
</protein>
<dbReference type="Pfam" id="PF00403">
    <property type="entry name" value="HMA"/>
    <property type="match status" value="1"/>
</dbReference>
<dbReference type="CDD" id="cd00371">
    <property type="entry name" value="HMA"/>
    <property type="match status" value="1"/>
</dbReference>
<keyword evidence="2" id="KW-0479">Metal-binding</keyword>
<dbReference type="EMBL" id="JACGWN010000015">
    <property type="protein sequence ID" value="KAL0400517.1"/>
    <property type="molecule type" value="Genomic_DNA"/>
</dbReference>
<name>A0AAW2T7D0_9LAMI</name>
<dbReference type="GO" id="GO:0016020">
    <property type="term" value="C:membrane"/>
    <property type="evidence" value="ECO:0007669"/>
    <property type="project" value="UniProtKB-SubCell"/>
</dbReference>
<evidence type="ECO:0000259" key="4">
    <source>
        <dbReference type="PROSITE" id="PS50846"/>
    </source>
</evidence>
<evidence type="ECO:0000313" key="5">
    <source>
        <dbReference type="EMBL" id="KAL0400517.1"/>
    </source>
</evidence>
<feature type="region of interest" description="Disordered" evidence="3">
    <location>
        <begin position="95"/>
        <end position="115"/>
    </location>
</feature>
<dbReference type="PANTHER" id="PTHR22814:SF305">
    <property type="entry name" value="HEAVY METAL TRANSPORT_DETOXIFICATION SUPERFAMILY PROTEIN"/>
    <property type="match status" value="1"/>
</dbReference>
<evidence type="ECO:0000256" key="2">
    <source>
        <dbReference type="ARBA" id="ARBA00022723"/>
    </source>
</evidence>
<evidence type="ECO:0000256" key="1">
    <source>
        <dbReference type="ARBA" id="ARBA00004170"/>
    </source>
</evidence>
<comment type="caution">
    <text evidence="5">The sequence shown here is derived from an EMBL/GenBank/DDBJ whole genome shotgun (WGS) entry which is preliminary data.</text>
</comment>
<proteinExistence type="predicted"/>
<dbReference type="AlphaFoldDB" id="A0AAW2T7D0"/>
<accession>A0AAW2T7D0</accession>
<evidence type="ECO:0000256" key="3">
    <source>
        <dbReference type="SAM" id="MobiDB-lite"/>
    </source>
</evidence>
<dbReference type="InterPro" id="IPR006121">
    <property type="entry name" value="HMA_dom"/>
</dbReference>
<gene>
    <name evidence="5" type="ORF">Slati_4081600</name>
</gene>
<dbReference type="SUPFAM" id="SSF55008">
    <property type="entry name" value="HMA, heavy metal-associated domain"/>
    <property type="match status" value="1"/>
</dbReference>
<dbReference type="GO" id="GO:0009626">
    <property type="term" value="P:plant-type hypersensitive response"/>
    <property type="evidence" value="ECO:0007669"/>
    <property type="project" value="UniProtKB-KW"/>
</dbReference>
<comment type="subcellular location">
    <subcellularLocation>
        <location evidence="1">Membrane</location>
        <topology evidence="1">Peripheral membrane protein</topology>
    </subcellularLocation>
</comment>
<sequence length="159" mass="17849">MGGSELQIVPAGKNVEAQFVEMMVPLYSYGCENKVKKALANLKGIYSVNVDFHQQKVTVWGICDKHDVLSVVKNKRKGARFWNWDDNAQLLLQDSHHSAPSSPQPQPQPHSNSSSLAKSSKRYLAIIKTQSLNLSLSMMKSRSLNWKALKKAFTRSNSF</sequence>
<dbReference type="InterPro" id="IPR036163">
    <property type="entry name" value="HMA_dom_sf"/>
</dbReference>
<organism evidence="5">
    <name type="scientific">Sesamum latifolium</name>
    <dbReference type="NCBI Taxonomy" id="2727402"/>
    <lineage>
        <taxon>Eukaryota</taxon>
        <taxon>Viridiplantae</taxon>
        <taxon>Streptophyta</taxon>
        <taxon>Embryophyta</taxon>
        <taxon>Tracheophyta</taxon>
        <taxon>Spermatophyta</taxon>
        <taxon>Magnoliopsida</taxon>
        <taxon>eudicotyledons</taxon>
        <taxon>Gunneridae</taxon>
        <taxon>Pentapetalae</taxon>
        <taxon>asterids</taxon>
        <taxon>lamiids</taxon>
        <taxon>Lamiales</taxon>
        <taxon>Pedaliaceae</taxon>
        <taxon>Sesamum</taxon>
    </lineage>
</organism>
<reference evidence="5" key="1">
    <citation type="submission" date="2020-06" db="EMBL/GenBank/DDBJ databases">
        <authorList>
            <person name="Li T."/>
            <person name="Hu X."/>
            <person name="Zhang T."/>
            <person name="Song X."/>
            <person name="Zhang H."/>
            <person name="Dai N."/>
            <person name="Sheng W."/>
            <person name="Hou X."/>
            <person name="Wei L."/>
        </authorList>
    </citation>
    <scope>NUCLEOTIDE SEQUENCE</scope>
    <source>
        <strain evidence="5">KEN1</strain>
        <tissue evidence="5">Leaf</tissue>
    </source>
</reference>
<dbReference type="Gene3D" id="3.30.70.100">
    <property type="match status" value="1"/>
</dbReference>
<reference evidence="5" key="2">
    <citation type="journal article" date="2024" name="Plant">
        <title>Genomic evolution and insights into agronomic trait innovations of Sesamum species.</title>
        <authorList>
            <person name="Miao H."/>
            <person name="Wang L."/>
            <person name="Qu L."/>
            <person name="Liu H."/>
            <person name="Sun Y."/>
            <person name="Le M."/>
            <person name="Wang Q."/>
            <person name="Wei S."/>
            <person name="Zheng Y."/>
            <person name="Lin W."/>
            <person name="Duan Y."/>
            <person name="Cao H."/>
            <person name="Xiong S."/>
            <person name="Wang X."/>
            <person name="Wei L."/>
            <person name="Li C."/>
            <person name="Ma Q."/>
            <person name="Ju M."/>
            <person name="Zhao R."/>
            <person name="Li G."/>
            <person name="Mu C."/>
            <person name="Tian Q."/>
            <person name="Mei H."/>
            <person name="Zhang T."/>
            <person name="Gao T."/>
            <person name="Zhang H."/>
        </authorList>
    </citation>
    <scope>NUCLEOTIDE SEQUENCE</scope>
    <source>
        <strain evidence="5">KEN1</strain>
    </source>
</reference>
<dbReference type="PROSITE" id="PS50846">
    <property type="entry name" value="HMA_2"/>
    <property type="match status" value="1"/>
</dbReference>
<dbReference type="PANTHER" id="PTHR22814">
    <property type="entry name" value="COPPER TRANSPORT PROTEIN ATOX1-RELATED"/>
    <property type="match status" value="1"/>
</dbReference>